<organism evidence="8 9">
    <name type="scientific">Saitoella complicata (strain BCRC 22490 / CBS 7301 / JCM 7358 / NBRC 10748 / NRRL Y-17804)</name>
    <dbReference type="NCBI Taxonomy" id="698492"/>
    <lineage>
        <taxon>Eukaryota</taxon>
        <taxon>Fungi</taxon>
        <taxon>Dikarya</taxon>
        <taxon>Ascomycota</taxon>
        <taxon>Taphrinomycotina</taxon>
        <taxon>Taphrinomycotina incertae sedis</taxon>
        <taxon>Saitoella</taxon>
    </lineage>
</organism>
<comment type="similarity">
    <text evidence="2">Belongs to the UPF0057 (PMP3) family.</text>
</comment>
<keyword evidence="4 7" id="KW-1133">Transmembrane helix</keyword>
<dbReference type="Proteomes" id="UP000033140">
    <property type="component" value="Unassembled WGS sequence"/>
</dbReference>
<accession>A0A0E9NH67</accession>
<feature type="transmembrane region" description="Helical" evidence="7">
    <location>
        <begin position="317"/>
        <end position="338"/>
    </location>
</feature>
<feature type="compositionally biased region" description="Low complexity" evidence="6">
    <location>
        <begin position="413"/>
        <end position="429"/>
    </location>
</feature>
<keyword evidence="9" id="KW-1185">Reference proteome</keyword>
<dbReference type="PANTHER" id="PTHR37331">
    <property type="entry name" value="YALI0F11671P"/>
    <property type="match status" value="1"/>
</dbReference>
<gene>
    <name evidence="8" type="ORF">G7K_3342-t1</name>
</gene>
<dbReference type="InterPro" id="IPR000612">
    <property type="entry name" value="PMP3"/>
</dbReference>
<feature type="transmembrane region" description="Helical" evidence="7">
    <location>
        <begin position="344"/>
        <end position="365"/>
    </location>
</feature>
<comment type="caution">
    <text evidence="8">The sequence shown here is derived from an EMBL/GenBank/DDBJ whole genome shotgun (WGS) entry which is preliminary data.</text>
</comment>
<feature type="region of interest" description="Disordered" evidence="6">
    <location>
        <begin position="288"/>
        <end position="311"/>
    </location>
</feature>
<evidence type="ECO:0000313" key="8">
    <source>
        <dbReference type="EMBL" id="GAO49184.1"/>
    </source>
</evidence>
<reference evidence="8 9" key="3">
    <citation type="journal article" date="2015" name="Genome Announc.">
        <title>Draft Genome Sequence of the Archiascomycetous Yeast Saitoella complicata.</title>
        <authorList>
            <person name="Yamauchi K."/>
            <person name="Kondo S."/>
            <person name="Hamamoto M."/>
            <person name="Takahashi Y."/>
            <person name="Ogura Y."/>
            <person name="Hayashi T."/>
            <person name="Nishida H."/>
        </authorList>
    </citation>
    <scope>NUCLEOTIDE SEQUENCE [LARGE SCALE GENOMIC DNA]</scope>
    <source>
        <strain evidence="8 9">NRRL Y-17804</strain>
    </source>
</reference>
<keyword evidence="3 7" id="KW-0812">Transmembrane</keyword>
<dbReference type="EMBL" id="BACD03000020">
    <property type="protein sequence ID" value="GAO49184.1"/>
    <property type="molecule type" value="Genomic_DNA"/>
</dbReference>
<evidence type="ECO:0000313" key="9">
    <source>
        <dbReference type="Proteomes" id="UP000033140"/>
    </source>
</evidence>
<sequence>MRRRSMNTAGPFPPCSSFDPGLKFRRSRICLSDIPAPEAKYAHSPIGPPLIRNQNGLSNMFSVSRIRIASSATRLGFQARFLQSKKYPQIYLHSAEAAVATDKPMMSVSFLSKPPMHPDNTLGWAPLDSKIQDIDLSPVSKFQENPSFLPRFQSHIRTHLPQDPITLATASSNGDGWIHIADERNPPPYGRIPYPEDIVGTVRVEGGEVKVTTYESGDQAYRVVSANGPPKLAKWLHGKVVEEMEKLEGEMGVGKQLNKRKYIKIVHPSSPLLPTPIWMRTKVLPVTSPPNPPALRDRPSTNHQNQHPKNLPTMSDVSAVLVVIITIFLPPLGVFLISGCSADFLINICLTVLGYLPGHIHAFYLEYKHYKRLEEARAGYEPASGERPAAVYSDSTLQPGAGNGRDVRGYGSTGQTTGVVGQQPPVYKK</sequence>
<feature type="region of interest" description="Disordered" evidence="6">
    <location>
        <begin position="384"/>
        <end position="429"/>
    </location>
</feature>
<comment type="subcellular location">
    <subcellularLocation>
        <location evidence="1">Membrane</location>
    </subcellularLocation>
</comment>
<evidence type="ECO:0000256" key="3">
    <source>
        <dbReference type="ARBA" id="ARBA00022692"/>
    </source>
</evidence>
<evidence type="ECO:0000256" key="1">
    <source>
        <dbReference type="ARBA" id="ARBA00004370"/>
    </source>
</evidence>
<dbReference type="PANTHER" id="PTHR37331:SF1">
    <property type="entry name" value="YALI0F11671P"/>
    <property type="match status" value="1"/>
</dbReference>
<dbReference type="PROSITE" id="PS01309">
    <property type="entry name" value="UPF0057"/>
    <property type="match status" value="1"/>
</dbReference>
<evidence type="ECO:0000256" key="5">
    <source>
        <dbReference type="ARBA" id="ARBA00023136"/>
    </source>
</evidence>
<dbReference type="Pfam" id="PF01679">
    <property type="entry name" value="Pmp3"/>
    <property type="match status" value="1"/>
</dbReference>
<proteinExistence type="inferred from homology"/>
<feature type="compositionally biased region" description="Polar residues" evidence="6">
    <location>
        <begin position="301"/>
        <end position="311"/>
    </location>
</feature>
<evidence type="ECO:0000256" key="6">
    <source>
        <dbReference type="SAM" id="MobiDB-lite"/>
    </source>
</evidence>
<evidence type="ECO:0000256" key="2">
    <source>
        <dbReference type="ARBA" id="ARBA00009530"/>
    </source>
</evidence>
<reference evidence="8 9" key="1">
    <citation type="journal article" date="2011" name="J. Gen. Appl. Microbiol.">
        <title>Draft genome sequencing of the enigmatic yeast Saitoella complicata.</title>
        <authorList>
            <person name="Nishida H."/>
            <person name="Hamamoto M."/>
            <person name="Sugiyama J."/>
        </authorList>
    </citation>
    <scope>NUCLEOTIDE SEQUENCE [LARGE SCALE GENOMIC DNA]</scope>
    <source>
        <strain evidence="8 9">NRRL Y-17804</strain>
    </source>
</reference>
<evidence type="ECO:0000256" key="4">
    <source>
        <dbReference type="ARBA" id="ARBA00022989"/>
    </source>
</evidence>
<name>A0A0E9NH67_SAICN</name>
<protein>
    <submittedName>
        <fullName evidence="8">Uncharacterized protein</fullName>
    </submittedName>
</protein>
<reference evidence="8 9" key="2">
    <citation type="journal article" date="2014" name="J. Gen. Appl. Microbiol.">
        <title>The early diverging ascomycetous budding yeast Saitoella complicata has three histone deacetylases belonging to the Clr6, Hos2, and Rpd3 lineages.</title>
        <authorList>
            <person name="Nishida H."/>
            <person name="Matsumoto T."/>
            <person name="Kondo S."/>
            <person name="Hamamoto M."/>
            <person name="Yoshikawa H."/>
        </authorList>
    </citation>
    <scope>NUCLEOTIDE SEQUENCE [LARGE SCALE GENOMIC DNA]</scope>
    <source>
        <strain evidence="8 9">NRRL Y-17804</strain>
    </source>
</reference>
<evidence type="ECO:0000256" key="7">
    <source>
        <dbReference type="SAM" id="Phobius"/>
    </source>
</evidence>
<keyword evidence="5 7" id="KW-0472">Membrane</keyword>
<dbReference type="GO" id="GO:0016020">
    <property type="term" value="C:membrane"/>
    <property type="evidence" value="ECO:0007669"/>
    <property type="project" value="UniProtKB-SubCell"/>
</dbReference>
<dbReference type="AlphaFoldDB" id="A0A0E9NH67"/>